<organism evidence="10 11">
    <name type="scientific">Byssochlamys spectabilis (strain No. 5 / NBRC 109023)</name>
    <name type="common">Paecilomyces variotii</name>
    <dbReference type="NCBI Taxonomy" id="1356009"/>
    <lineage>
        <taxon>Eukaryota</taxon>
        <taxon>Fungi</taxon>
        <taxon>Dikarya</taxon>
        <taxon>Ascomycota</taxon>
        <taxon>Pezizomycotina</taxon>
        <taxon>Eurotiomycetes</taxon>
        <taxon>Eurotiomycetidae</taxon>
        <taxon>Eurotiales</taxon>
        <taxon>Thermoascaceae</taxon>
        <taxon>Paecilomyces</taxon>
    </lineage>
</organism>
<name>V5FTH8_BYSSN</name>
<gene>
    <name evidence="10" type="ORF">PVAR5_1601</name>
</gene>
<dbReference type="PANTHER" id="PTHR33711">
    <property type="entry name" value="DIOXYGENASE, PUTATIVE (AFU_ORTHOLOGUE AFUA_2G02910)-RELATED"/>
    <property type="match status" value="1"/>
</dbReference>
<keyword evidence="4 10" id="KW-0223">Dioxygenase</keyword>
<dbReference type="OrthoDB" id="5238185at2759"/>
<dbReference type="PROSITE" id="PS00083">
    <property type="entry name" value="INTRADIOL_DIOXYGENAS"/>
    <property type="match status" value="1"/>
</dbReference>
<evidence type="ECO:0000313" key="11">
    <source>
        <dbReference type="Proteomes" id="UP000018001"/>
    </source>
</evidence>
<feature type="domain" description="Intradiol ring-cleavage dioxygenases" evidence="9">
    <location>
        <begin position="138"/>
        <end position="166"/>
    </location>
</feature>
<evidence type="ECO:0000256" key="6">
    <source>
        <dbReference type="ARBA" id="ARBA00023004"/>
    </source>
</evidence>
<reference evidence="11" key="1">
    <citation type="journal article" date="2014" name="Genome Announc.">
        <title>Draft genome sequence of the formaldehyde-resistant fungus Byssochlamys spectabilis No. 5 (anamorph Paecilomyces variotii No. 5) (NBRC109023).</title>
        <authorList>
            <person name="Oka T."/>
            <person name="Ekino K."/>
            <person name="Fukuda K."/>
            <person name="Nomura Y."/>
        </authorList>
    </citation>
    <scope>NUCLEOTIDE SEQUENCE [LARGE SCALE GENOMIC DNA]</scope>
    <source>
        <strain evidence="11">No. 5 / NBRC 109023</strain>
    </source>
</reference>
<dbReference type="HOGENOM" id="CLU_310557_0_0_1"/>
<evidence type="ECO:0000256" key="8">
    <source>
        <dbReference type="SAM" id="MobiDB-lite"/>
    </source>
</evidence>
<dbReference type="SMART" id="SM00906">
    <property type="entry name" value="Fungal_trans"/>
    <property type="match status" value="1"/>
</dbReference>
<dbReference type="InParanoid" id="V5FTH8"/>
<dbReference type="PANTHER" id="PTHR33711:SF7">
    <property type="entry name" value="INTRADIOL RING-CLEAVAGE DIOXYGENASES DOMAIN-CONTAINING PROTEIN-RELATED"/>
    <property type="match status" value="1"/>
</dbReference>
<keyword evidence="7" id="KW-0539">Nucleus</keyword>
<keyword evidence="3" id="KW-0479">Metal-binding</keyword>
<dbReference type="Gene3D" id="2.60.130.10">
    <property type="entry name" value="Aromatic compound dioxygenase"/>
    <property type="match status" value="1"/>
</dbReference>
<protein>
    <submittedName>
        <fullName evidence="10">Catechol dioxygenase</fullName>
    </submittedName>
</protein>
<keyword evidence="11" id="KW-1185">Reference proteome</keyword>
<evidence type="ECO:0000256" key="3">
    <source>
        <dbReference type="ARBA" id="ARBA00022723"/>
    </source>
</evidence>
<dbReference type="Pfam" id="PF04444">
    <property type="entry name" value="Dioxygenase_N"/>
    <property type="match status" value="1"/>
</dbReference>
<keyword evidence="5" id="KW-0560">Oxidoreductase</keyword>
<comment type="caution">
    <text evidence="10">The sequence shown here is derived from an EMBL/GenBank/DDBJ whole genome shotgun (WGS) entry which is preliminary data.</text>
</comment>
<dbReference type="InterPro" id="IPR007219">
    <property type="entry name" value="XnlR_reg_dom"/>
</dbReference>
<dbReference type="InterPro" id="IPR007535">
    <property type="entry name" value="Catechol_dOase_N"/>
</dbReference>
<dbReference type="Proteomes" id="UP000018001">
    <property type="component" value="Unassembled WGS sequence"/>
</dbReference>
<evidence type="ECO:0000259" key="9">
    <source>
        <dbReference type="PROSITE" id="PS00083"/>
    </source>
</evidence>
<keyword evidence="6" id="KW-0408">Iron</keyword>
<feature type="region of interest" description="Disordered" evidence="8">
    <location>
        <begin position="425"/>
        <end position="445"/>
    </location>
</feature>
<dbReference type="InterPro" id="IPR050770">
    <property type="entry name" value="Intradiol_RC_Dioxygenase"/>
</dbReference>
<evidence type="ECO:0000256" key="1">
    <source>
        <dbReference type="ARBA" id="ARBA00001965"/>
    </source>
</evidence>
<evidence type="ECO:0000256" key="5">
    <source>
        <dbReference type="ARBA" id="ARBA00023002"/>
    </source>
</evidence>
<dbReference type="InterPro" id="IPR000627">
    <property type="entry name" value="Intradiol_dOase_C"/>
</dbReference>
<dbReference type="GO" id="GO:0008270">
    <property type="term" value="F:zinc ion binding"/>
    <property type="evidence" value="ECO:0007669"/>
    <property type="project" value="InterPro"/>
</dbReference>
<dbReference type="EMBL" id="BAUL01000041">
    <property type="protein sequence ID" value="GAD93001.1"/>
    <property type="molecule type" value="Genomic_DNA"/>
</dbReference>
<dbReference type="SUPFAM" id="SSF49482">
    <property type="entry name" value="Aromatic compound dioxygenase"/>
    <property type="match status" value="1"/>
</dbReference>
<dbReference type="GO" id="GO:0008199">
    <property type="term" value="F:ferric iron binding"/>
    <property type="evidence" value="ECO:0007669"/>
    <property type="project" value="InterPro"/>
</dbReference>
<evidence type="ECO:0000256" key="4">
    <source>
        <dbReference type="ARBA" id="ARBA00022964"/>
    </source>
</evidence>
<dbReference type="GO" id="GO:0003677">
    <property type="term" value="F:DNA binding"/>
    <property type="evidence" value="ECO:0007669"/>
    <property type="project" value="InterPro"/>
</dbReference>
<dbReference type="GO" id="GO:0018576">
    <property type="term" value="F:catechol 1,2-dioxygenase activity"/>
    <property type="evidence" value="ECO:0007669"/>
    <property type="project" value="InterPro"/>
</dbReference>
<dbReference type="Pfam" id="PF00775">
    <property type="entry name" value="Dioxygenase_C"/>
    <property type="match status" value="1"/>
</dbReference>
<accession>V5FTH8</accession>
<dbReference type="GO" id="GO:0006351">
    <property type="term" value="P:DNA-templated transcription"/>
    <property type="evidence" value="ECO:0007669"/>
    <property type="project" value="InterPro"/>
</dbReference>
<comment type="cofactor">
    <cofactor evidence="1">
        <name>Fe(3+)</name>
        <dbReference type="ChEBI" id="CHEBI:29034"/>
    </cofactor>
</comment>
<evidence type="ECO:0000313" key="10">
    <source>
        <dbReference type="EMBL" id="GAD93001.1"/>
    </source>
</evidence>
<dbReference type="InterPro" id="IPR015889">
    <property type="entry name" value="Intradiol_dOase_core"/>
</dbReference>
<sequence>MAPAELEDLLADNLTPHVIKTSTQNVKDARIKELISKLIQHLHDYTREVQLKPHEWEAAIQYLTNIGQESSRDRQEMILLSDVIGVSALVDTITSAQAKADLATESSVLGPFHSPDAQVLDNGQCIGSPGTVGELTLIHGTVRSVDGKPIKGVSVDIWETNGNGFYDMQDPNRSGPDCRGIFPTDDEGRYYLIGIKSVDYDIPSDGSVGILLGLLNRNVTRPAHVHFQLKHPSYIDLTTALYSATSAHIASDPVFGVKKPLVKHFEWMNDPTALVKEYNLEKSLQQVAWDGKGLWILHHDFVMLQKEIENAGVLEILQQQNDKLDTMLDHISNIEKNRHHSHSHSKANAASWVEDPLPLFQSSTSGFFCIRVMDINLRANEYATPEPDVLNESEPTTPLLSFSILHGQTVDEVTQDMVDEFGMDNFTTHHSNATSDSTRNPSIQPLDHLEGNEIIRLLHVYEDLAGMMYPIVNVEDMEGRVNEIWISNAAKNMNTGKSDQLRRKDVAMLEMVVNIALVIETEDGSDLIQSLHDDLWPQVESMIWHTKVDLQGLVLLTLMGVYYFYSNKWRVAWRLLGNVARIILELGLNREIVLSRSFPNQRQHAQVVNTIWSIFVLEQQLSYSLGLSVATNDLRLDASFPGPIEAPYLTAMIQYARIGAHTCDSLQGEKNTGQTISGNGQDVFSYFQFRLEEWRKNIKTEFQFKASDERTEKWNRMLSKILHLRANHLQIVVSRLLLFENGVAGTSPIDIWTPCVDVAADTAHVLTNMDGSPLTCAFKKSRSNYFLIAALGMSLLAISQNSPPPASPSPNAKTVMSPTTYLKAQQTARICLNLLYSRAHSSRQSRWLWKRVQGLAARLNVLDFLGPTDTLNDNNRAYTIPMQDINEAYINNAGPLENRELTDADPALDMHFSTSVELGQESGAAIDMISGLDMMLDPAVIASGFGQ</sequence>
<dbReference type="eggNOG" id="ENOG502QWDJ">
    <property type="taxonomic scope" value="Eukaryota"/>
</dbReference>
<dbReference type="AlphaFoldDB" id="V5FTH8"/>
<evidence type="ECO:0000256" key="2">
    <source>
        <dbReference type="ARBA" id="ARBA00007825"/>
    </source>
</evidence>
<feature type="compositionally biased region" description="Polar residues" evidence="8">
    <location>
        <begin position="425"/>
        <end position="443"/>
    </location>
</feature>
<dbReference type="Pfam" id="PF04082">
    <property type="entry name" value="Fungal_trans"/>
    <property type="match status" value="1"/>
</dbReference>
<dbReference type="GO" id="GO:0009712">
    <property type="term" value="P:catechol-containing compound metabolic process"/>
    <property type="evidence" value="ECO:0007669"/>
    <property type="project" value="InterPro"/>
</dbReference>
<dbReference type="CDD" id="cd12148">
    <property type="entry name" value="fungal_TF_MHR"/>
    <property type="match status" value="1"/>
</dbReference>
<comment type="similarity">
    <text evidence="2">Belongs to the intradiol ring-cleavage dioxygenase family.</text>
</comment>
<proteinExistence type="inferred from homology"/>
<evidence type="ECO:0000256" key="7">
    <source>
        <dbReference type="ARBA" id="ARBA00023242"/>
    </source>
</evidence>